<keyword evidence="3 7" id="KW-0812">Transmembrane</keyword>
<evidence type="ECO:0000256" key="2">
    <source>
        <dbReference type="ARBA" id="ARBA00009045"/>
    </source>
</evidence>
<dbReference type="Proteomes" id="UP000481861">
    <property type="component" value="Unassembled WGS sequence"/>
</dbReference>
<feature type="transmembrane region" description="Helical" evidence="7">
    <location>
        <begin position="255"/>
        <end position="273"/>
    </location>
</feature>
<dbReference type="GO" id="GO:0006465">
    <property type="term" value="P:signal peptide processing"/>
    <property type="evidence" value="ECO:0007669"/>
    <property type="project" value="TreeGrafter"/>
</dbReference>
<dbReference type="InterPro" id="IPR022764">
    <property type="entry name" value="Peptidase_S54_rhomboid_dom"/>
</dbReference>
<comment type="subcellular location">
    <subcellularLocation>
        <location evidence="1">Membrane</location>
        <topology evidence="1">Multi-pass membrane protein</topology>
    </subcellularLocation>
</comment>
<sequence>MSTVFRLTRTLRPASSFHRLATRPTMSGNLTSRDLDTLEEALRILRQGASSNGGQFPRFYRTSGHMASANMNMKLLWGVIGLNCGIWGYAFYVKQQAAQGYQKPAVQFWQNMTLNLNDALNGRPWQAITSVFTHQDPWHLICNMLSTYYFGRMLAMTPGIGPGHLLTLIIGSGLSGSAGYLYFRSQKAKKAIGGRDWNRSLGFSGAVMGIGAVAACMYPTRQMMIYGILPVPMWALISGYFVYDGIYLNSAETRVAHSGHMGGLAFGLVYYFARLRGVRL</sequence>
<dbReference type="InterPro" id="IPR035952">
    <property type="entry name" value="Rhomboid-like_sf"/>
</dbReference>
<protein>
    <recommendedName>
        <fullName evidence="8">Peptidase S54 rhomboid domain-containing protein</fullName>
    </recommendedName>
</protein>
<evidence type="ECO:0000256" key="1">
    <source>
        <dbReference type="ARBA" id="ARBA00004141"/>
    </source>
</evidence>
<keyword evidence="6 7" id="KW-0472">Membrane</keyword>
<reference evidence="9 10" key="1">
    <citation type="submission" date="2020-01" db="EMBL/GenBank/DDBJ databases">
        <authorList>
            <consortium name="DOE Joint Genome Institute"/>
            <person name="Haridas S."/>
            <person name="Albert R."/>
            <person name="Binder M."/>
            <person name="Bloem J."/>
            <person name="Labutti K."/>
            <person name="Salamov A."/>
            <person name="Andreopoulos B."/>
            <person name="Baker S.E."/>
            <person name="Barry K."/>
            <person name="Bills G."/>
            <person name="Bluhm B.H."/>
            <person name="Cannon C."/>
            <person name="Castanera R."/>
            <person name="Culley D.E."/>
            <person name="Daum C."/>
            <person name="Ezra D."/>
            <person name="Gonzalez J.B."/>
            <person name="Henrissat B."/>
            <person name="Kuo A."/>
            <person name="Liang C."/>
            <person name="Lipzen A."/>
            <person name="Lutzoni F."/>
            <person name="Magnuson J."/>
            <person name="Mondo S."/>
            <person name="Nolan M."/>
            <person name="Ohm R."/>
            <person name="Pangilinan J."/>
            <person name="Park H.-J.H."/>
            <person name="Ramirez L."/>
            <person name="Alfaro M."/>
            <person name="Sun H."/>
            <person name="Tritt A."/>
            <person name="Yoshinaga Y."/>
            <person name="Zwiers L.-H.L."/>
            <person name="Turgeon B.G."/>
            <person name="Goodwin S.B."/>
            <person name="Spatafora J.W."/>
            <person name="Crous P.W."/>
            <person name="Grigoriev I.V."/>
        </authorList>
    </citation>
    <scope>NUCLEOTIDE SEQUENCE [LARGE SCALE GENOMIC DNA]</scope>
    <source>
        <strain evidence="9 10">CBS 611.86</strain>
    </source>
</reference>
<dbReference type="OrthoDB" id="418595at2759"/>
<keyword evidence="10" id="KW-1185">Reference proteome</keyword>
<gene>
    <name evidence="9" type="ORF">BDV95DRAFT_578561</name>
</gene>
<dbReference type="InterPro" id="IPR050925">
    <property type="entry name" value="Rhomboid_protease_S54"/>
</dbReference>
<dbReference type="AlphaFoldDB" id="A0A7C8I4L5"/>
<feature type="transmembrane region" description="Helical" evidence="7">
    <location>
        <begin position="225"/>
        <end position="243"/>
    </location>
</feature>
<accession>A0A7C8I4L5</accession>
<evidence type="ECO:0000256" key="7">
    <source>
        <dbReference type="SAM" id="Phobius"/>
    </source>
</evidence>
<comment type="caution">
    <text evidence="9">The sequence shown here is derived from an EMBL/GenBank/DDBJ whole genome shotgun (WGS) entry which is preliminary data.</text>
</comment>
<evidence type="ECO:0000313" key="9">
    <source>
        <dbReference type="EMBL" id="KAF2869186.1"/>
    </source>
</evidence>
<dbReference type="GO" id="GO:0004252">
    <property type="term" value="F:serine-type endopeptidase activity"/>
    <property type="evidence" value="ECO:0007669"/>
    <property type="project" value="InterPro"/>
</dbReference>
<evidence type="ECO:0000256" key="4">
    <source>
        <dbReference type="ARBA" id="ARBA00022801"/>
    </source>
</evidence>
<dbReference type="Pfam" id="PF01694">
    <property type="entry name" value="Rhomboid"/>
    <property type="match status" value="1"/>
</dbReference>
<dbReference type="EMBL" id="JAADJZ010000017">
    <property type="protein sequence ID" value="KAF2869186.1"/>
    <property type="molecule type" value="Genomic_DNA"/>
</dbReference>
<proteinExistence type="inferred from homology"/>
<feature type="transmembrane region" description="Helical" evidence="7">
    <location>
        <begin position="162"/>
        <end position="181"/>
    </location>
</feature>
<evidence type="ECO:0000259" key="8">
    <source>
        <dbReference type="Pfam" id="PF01694"/>
    </source>
</evidence>
<evidence type="ECO:0000256" key="3">
    <source>
        <dbReference type="ARBA" id="ARBA00022692"/>
    </source>
</evidence>
<evidence type="ECO:0000313" key="10">
    <source>
        <dbReference type="Proteomes" id="UP000481861"/>
    </source>
</evidence>
<comment type="similarity">
    <text evidence="2">Belongs to the peptidase S54 family.</text>
</comment>
<dbReference type="PANTHER" id="PTHR43731:SF14">
    <property type="entry name" value="PRESENILIN-ASSOCIATED RHOMBOID-LIKE PROTEIN, MITOCHONDRIAL"/>
    <property type="match status" value="1"/>
</dbReference>
<dbReference type="GO" id="GO:0016020">
    <property type="term" value="C:membrane"/>
    <property type="evidence" value="ECO:0007669"/>
    <property type="project" value="UniProtKB-SubCell"/>
</dbReference>
<name>A0A7C8I4L5_9PLEO</name>
<dbReference type="Gene3D" id="1.20.1540.10">
    <property type="entry name" value="Rhomboid-like"/>
    <property type="match status" value="1"/>
</dbReference>
<organism evidence="9 10">
    <name type="scientific">Massariosphaeria phaeospora</name>
    <dbReference type="NCBI Taxonomy" id="100035"/>
    <lineage>
        <taxon>Eukaryota</taxon>
        <taxon>Fungi</taxon>
        <taxon>Dikarya</taxon>
        <taxon>Ascomycota</taxon>
        <taxon>Pezizomycotina</taxon>
        <taxon>Dothideomycetes</taxon>
        <taxon>Pleosporomycetidae</taxon>
        <taxon>Pleosporales</taxon>
        <taxon>Pleosporales incertae sedis</taxon>
        <taxon>Massariosphaeria</taxon>
    </lineage>
</organism>
<dbReference type="SUPFAM" id="SSF144091">
    <property type="entry name" value="Rhomboid-like"/>
    <property type="match status" value="1"/>
</dbReference>
<keyword evidence="4" id="KW-0378">Hydrolase</keyword>
<evidence type="ECO:0000256" key="6">
    <source>
        <dbReference type="ARBA" id="ARBA00023136"/>
    </source>
</evidence>
<evidence type="ECO:0000256" key="5">
    <source>
        <dbReference type="ARBA" id="ARBA00022989"/>
    </source>
</evidence>
<keyword evidence="5 7" id="KW-1133">Transmembrane helix</keyword>
<feature type="domain" description="Peptidase S54 rhomboid" evidence="8">
    <location>
        <begin position="122"/>
        <end position="275"/>
    </location>
</feature>
<dbReference type="PANTHER" id="PTHR43731">
    <property type="entry name" value="RHOMBOID PROTEASE"/>
    <property type="match status" value="1"/>
</dbReference>
<feature type="transmembrane region" description="Helical" evidence="7">
    <location>
        <begin position="75"/>
        <end position="93"/>
    </location>
</feature>